<name>A0A0F9D8E1_9ZZZZ</name>
<organism evidence="1">
    <name type="scientific">marine sediment metagenome</name>
    <dbReference type="NCBI Taxonomy" id="412755"/>
    <lineage>
        <taxon>unclassified sequences</taxon>
        <taxon>metagenomes</taxon>
        <taxon>ecological metagenomes</taxon>
    </lineage>
</organism>
<accession>A0A0F9D8E1</accession>
<protein>
    <submittedName>
        <fullName evidence="1">Uncharacterized protein</fullName>
    </submittedName>
</protein>
<reference evidence="1" key="1">
    <citation type="journal article" date="2015" name="Nature">
        <title>Complex archaea that bridge the gap between prokaryotes and eukaryotes.</title>
        <authorList>
            <person name="Spang A."/>
            <person name="Saw J.H."/>
            <person name="Jorgensen S.L."/>
            <person name="Zaremba-Niedzwiedzka K."/>
            <person name="Martijn J."/>
            <person name="Lind A.E."/>
            <person name="van Eijk R."/>
            <person name="Schleper C."/>
            <person name="Guy L."/>
            <person name="Ettema T.J."/>
        </authorList>
    </citation>
    <scope>NUCLEOTIDE SEQUENCE</scope>
</reference>
<feature type="non-terminal residue" evidence="1">
    <location>
        <position position="53"/>
    </location>
</feature>
<gene>
    <name evidence="1" type="ORF">LCGC14_2310230</name>
</gene>
<dbReference type="AlphaFoldDB" id="A0A0F9D8E1"/>
<proteinExistence type="predicted"/>
<evidence type="ECO:0000313" key="1">
    <source>
        <dbReference type="EMBL" id="KKL49971.1"/>
    </source>
</evidence>
<comment type="caution">
    <text evidence="1">The sequence shown here is derived from an EMBL/GenBank/DDBJ whole genome shotgun (WGS) entry which is preliminary data.</text>
</comment>
<dbReference type="EMBL" id="LAZR01032768">
    <property type="protein sequence ID" value="KKL49971.1"/>
    <property type="molecule type" value="Genomic_DNA"/>
</dbReference>
<sequence length="53" mass="5985">MNQTHETTRLGCKYADQYYAGEFNITEEEAKDIYICAVDSITGIPECPFGFLS</sequence>